<name>A0A1R3JHU6_COCAP</name>
<dbReference type="EMBL" id="AWWV01007875">
    <property type="protein sequence ID" value="OMO94412.1"/>
    <property type="molecule type" value="Genomic_DNA"/>
</dbReference>
<keyword evidence="2" id="KW-1185">Reference proteome</keyword>
<evidence type="ECO:0000313" key="2">
    <source>
        <dbReference type="Proteomes" id="UP000188268"/>
    </source>
</evidence>
<comment type="caution">
    <text evidence="1">The sequence shown here is derived from an EMBL/GenBank/DDBJ whole genome shotgun (WGS) entry which is preliminary data.</text>
</comment>
<reference evidence="1 2" key="1">
    <citation type="submission" date="2013-09" db="EMBL/GenBank/DDBJ databases">
        <title>Corchorus capsularis genome sequencing.</title>
        <authorList>
            <person name="Alam M."/>
            <person name="Haque M.S."/>
            <person name="Islam M.S."/>
            <person name="Emdad E.M."/>
            <person name="Islam M.M."/>
            <person name="Ahmed B."/>
            <person name="Halim A."/>
            <person name="Hossen Q.M.M."/>
            <person name="Hossain M.Z."/>
            <person name="Ahmed R."/>
            <person name="Khan M.M."/>
            <person name="Islam R."/>
            <person name="Rashid M.M."/>
            <person name="Khan S.A."/>
            <person name="Rahman M.S."/>
            <person name="Alam M."/>
        </authorList>
    </citation>
    <scope>NUCLEOTIDE SEQUENCE [LARGE SCALE GENOMIC DNA]</scope>
    <source>
        <strain evidence="2">cv. CVL-1</strain>
        <tissue evidence="1">Whole seedling</tissue>
    </source>
</reference>
<sequence>MEEAASGVASSSDNIRTDFPMALAILLDQI</sequence>
<dbReference type="AlphaFoldDB" id="A0A1R3JHU6"/>
<dbReference type="Proteomes" id="UP000188268">
    <property type="component" value="Unassembled WGS sequence"/>
</dbReference>
<organism evidence="1 2">
    <name type="scientific">Corchorus capsularis</name>
    <name type="common">Jute</name>
    <dbReference type="NCBI Taxonomy" id="210143"/>
    <lineage>
        <taxon>Eukaryota</taxon>
        <taxon>Viridiplantae</taxon>
        <taxon>Streptophyta</taxon>
        <taxon>Embryophyta</taxon>
        <taxon>Tracheophyta</taxon>
        <taxon>Spermatophyta</taxon>
        <taxon>Magnoliopsida</taxon>
        <taxon>eudicotyledons</taxon>
        <taxon>Gunneridae</taxon>
        <taxon>Pentapetalae</taxon>
        <taxon>rosids</taxon>
        <taxon>malvids</taxon>
        <taxon>Malvales</taxon>
        <taxon>Malvaceae</taxon>
        <taxon>Grewioideae</taxon>
        <taxon>Apeibeae</taxon>
        <taxon>Corchorus</taxon>
    </lineage>
</organism>
<protein>
    <submittedName>
        <fullName evidence="1">Uncharacterized protein</fullName>
    </submittedName>
</protein>
<dbReference type="Gramene" id="OMO94412">
    <property type="protein sequence ID" value="OMO94412"/>
    <property type="gene ID" value="CCACVL1_06018"/>
</dbReference>
<accession>A0A1R3JHU6</accession>
<gene>
    <name evidence="1" type="ORF">CCACVL1_06018</name>
</gene>
<evidence type="ECO:0000313" key="1">
    <source>
        <dbReference type="EMBL" id="OMO94412.1"/>
    </source>
</evidence>
<proteinExistence type="predicted"/>